<keyword evidence="3" id="KW-1134">Transmembrane beta strand</keyword>
<feature type="region of interest" description="Disordered" evidence="10">
    <location>
        <begin position="322"/>
        <end position="347"/>
    </location>
</feature>
<dbReference type="InterPro" id="IPR011250">
    <property type="entry name" value="OMP/PagP_B-barrel"/>
</dbReference>
<dbReference type="PRINTS" id="PR01021">
    <property type="entry name" value="OMPADOMAIN"/>
</dbReference>
<dbReference type="InterPro" id="IPR006665">
    <property type="entry name" value="OmpA-like"/>
</dbReference>
<evidence type="ECO:0000313" key="13">
    <source>
        <dbReference type="EMBL" id="HAR55156.1"/>
    </source>
</evidence>
<dbReference type="Gene3D" id="2.40.160.20">
    <property type="match status" value="1"/>
</dbReference>
<name>A0A348WKU4_9GAMM</name>
<sequence>MKKLNAIVLALLSAGVSGTALAQQSQVEKNDIYVGARLGVFAPDSERVAAQNNVGVPVDNGLSTWTGGLELGVMLTEAWEARVYYDYMEADLDPSGTAYGKSYGTDVLYHFNDMVYGGLGLTSTDIGDIADKSVRLTVGHRSFINNNLAWRVEGGVQQGFDEDYTEGFANVGLQYFFGGRNAVTEAKPRPAAAQPTETTPAPQQTMDSDNDGVIDSRDKCADTPRRYSVDADGCTMYENETVREQLLVEFDFDSSQVRKDAMEPIAEMAEFMNEHPQLDLTIHGHTDKIGDAEYNQWLSQRRAESVKNVLVESYGISASRINTVGHGESQPKVKGDSPADRQENRRIEAELKVMTRVPVIEK</sequence>
<dbReference type="SUPFAM" id="SSF103088">
    <property type="entry name" value="OmpA-like"/>
    <property type="match status" value="1"/>
</dbReference>
<dbReference type="GO" id="GO:0009279">
    <property type="term" value="C:cell outer membrane"/>
    <property type="evidence" value="ECO:0007669"/>
    <property type="project" value="UniProtKB-SubCell"/>
</dbReference>
<keyword evidence="11" id="KW-0732">Signal</keyword>
<feature type="domain" description="OmpA-like" evidence="12">
    <location>
        <begin position="237"/>
        <end position="355"/>
    </location>
</feature>
<keyword evidence="4" id="KW-0812">Transmembrane</keyword>
<evidence type="ECO:0000256" key="11">
    <source>
        <dbReference type="SAM" id="SignalP"/>
    </source>
</evidence>
<keyword evidence="6" id="KW-0626">Porin</keyword>
<proteinExistence type="predicted"/>
<dbReference type="EMBL" id="DMUP01000003">
    <property type="protein sequence ID" value="HAR55156.1"/>
    <property type="molecule type" value="Genomic_DNA"/>
</dbReference>
<evidence type="ECO:0000256" key="6">
    <source>
        <dbReference type="ARBA" id="ARBA00023114"/>
    </source>
</evidence>
<feature type="compositionally biased region" description="Basic and acidic residues" evidence="10">
    <location>
        <begin position="329"/>
        <end position="347"/>
    </location>
</feature>
<feature type="signal peptide" evidence="11">
    <location>
        <begin position="1"/>
        <end position="22"/>
    </location>
</feature>
<dbReference type="PANTHER" id="PTHR30329">
    <property type="entry name" value="STATOR ELEMENT OF FLAGELLAR MOTOR COMPLEX"/>
    <property type="match status" value="1"/>
</dbReference>
<evidence type="ECO:0000256" key="1">
    <source>
        <dbReference type="ARBA" id="ARBA00004571"/>
    </source>
</evidence>
<evidence type="ECO:0000256" key="2">
    <source>
        <dbReference type="ARBA" id="ARBA00022448"/>
    </source>
</evidence>
<evidence type="ECO:0000256" key="10">
    <source>
        <dbReference type="SAM" id="MobiDB-lite"/>
    </source>
</evidence>
<gene>
    <name evidence="13" type="ORF">DCR58_00070</name>
</gene>
<evidence type="ECO:0000256" key="3">
    <source>
        <dbReference type="ARBA" id="ARBA00022452"/>
    </source>
</evidence>
<reference evidence="13 14" key="1">
    <citation type="journal article" date="2018" name="Nat. Biotechnol.">
        <title>A standardized bacterial taxonomy based on genome phylogeny substantially revises the tree of life.</title>
        <authorList>
            <person name="Parks D.H."/>
            <person name="Chuvochina M."/>
            <person name="Waite D.W."/>
            <person name="Rinke C."/>
            <person name="Skarshewski A."/>
            <person name="Chaumeil P.A."/>
            <person name="Hugenholtz P."/>
        </authorList>
    </citation>
    <scope>NUCLEOTIDE SEQUENCE [LARGE SCALE GENOMIC DNA]</scope>
    <source>
        <strain evidence="13">UBA9360</strain>
    </source>
</reference>
<comment type="caution">
    <text evidence="13">The sequence shown here is derived from an EMBL/GenBank/DDBJ whole genome shotgun (WGS) entry which is preliminary data.</text>
</comment>
<feature type="compositionally biased region" description="Low complexity" evidence="10">
    <location>
        <begin position="190"/>
        <end position="205"/>
    </location>
</feature>
<dbReference type="GO" id="GO:0046930">
    <property type="term" value="C:pore complex"/>
    <property type="evidence" value="ECO:0007669"/>
    <property type="project" value="UniProtKB-KW"/>
</dbReference>
<feature type="chain" id="PRO_5016566918" evidence="11">
    <location>
        <begin position="23"/>
        <end position="362"/>
    </location>
</feature>
<keyword evidence="5" id="KW-0406">Ion transport</keyword>
<protein>
    <submittedName>
        <fullName evidence="13">OmpA family protein</fullName>
    </submittedName>
</protein>
<evidence type="ECO:0000256" key="7">
    <source>
        <dbReference type="ARBA" id="ARBA00023136"/>
    </source>
</evidence>
<dbReference type="PROSITE" id="PS51123">
    <property type="entry name" value="OMPA_2"/>
    <property type="match status" value="1"/>
</dbReference>
<dbReference type="GO" id="GO:0006811">
    <property type="term" value="P:monoatomic ion transport"/>
    <property type="evidence" value="ECO:0007669"/>
    <property type="project" value="UniProtKB-KW"/>
</dbReference>
<dbReference type="GO" id="GO:0015288">
    <property type="term" value="F:porin activity"/>
    <property type="evidence" value="ECO:0007669"/>
    <property type="project" value="UniProtKB-KW"/>
</dbReference>
<evidence type="ECO:0000256" key="8">
    <source>
        <dbReference type="ARBA" id="ARBA00023237"/>
    </source>
</evidence>
<dbReference type="InterPro" id="IPR006664">
    <property type="entry name" value="OMP_bac"/>
</dbReference>
<dbReference type="InterPro" id="IPR050330">
    <property type="entry name" value="Bact_OuterMem_StrucFunc"/>
</dbReference>
<keyword evidence="7 9" id="KW-0472">Membrane</keyword>
<keyword evidence="8" id="KW-0998">Cell outer membrane</keyword>
<dbReference type="SUPFAM" id="SSF56925">
    <property type="entry name" value="OMPA-like"/>
    <property type="match status" value="1"/>
</dbReference>
<evidence type="ECO:0000259" key="12">
    <source>
        <dbReference type="PROSITE" id="PS51123"/>
    </source>
</evidence>
<dbReference type="Gene3D" id="3.30.1330.60">
    <property type="entry name" value="OmpA-like domain"/>
    <property type="match status" value="1"/>
</dbReference>
<dbReference type="CDD" id="cd07185">
    <property type="entry name" value="OmpA_C-like"/>
    <property type="match status" value="1"/>
</dbReference>
<dbReference type="PANTHER" id="PTHR30329:SF21">
    <property type="entry name" value="LIPOPROTEIN YIAD-RELATED"/>
    <property type="match status" value="1"/>
</dbReference>
<dbReference type="InterPro" id="IPR036737">
    <property type="entry name" value="OmpA-like_sf"/>
</dbReference>
<organism evidence="13 14">
    <name type="scientific">Idiomarina baltica</name>
    <dbReference type="NCBI Taxonomy" id="190892"/>
    <lineage>
        <taxon>Bacteria</taxon>
        <taxon>Pseudomonadati</taxon>
        <taxon>Pseudomonadota</taxon>
        <taxon>Gammaproteobacteria</taxon>
        <taxon>Alteromonadales</taxon>
        <taxon>Idiomarinaceae</taxon>
        <taxon>Idiomarina</taxon>
    </lineage>
</organism>
<dbReference type="STRING" id="314276.OS145_03427"/>
<dbReference type="Pfam" id="PF00691">
    <property type="entry name" value="OmpA"/>
    <property type="match status" value="1"/>
</dbReference>
<evidence type="ECO:0000256" key="9">
    <source>
        <dbReference type="PROSITE-ProRule" id="PRU00473"/>
    </source>
</evidence>
<dbReference type="AlphaFoldDB" id="A0A348WKU4"/>
<evidence type="ECO:0000256" key="4">
    <source>
        <dbReference type="ARBA" id="ARBA00022692"/>
    </source>
</evidence>
<evidence type="ECO:0000313" key="14">
    <source>
        <dbReference type="Proteomes" id="UP000262878"/>
    </source>
</evidence>
<feature type="region of interest" description="Disordered" evidence="10">
    <location>
        <begin position="186"/>
        <end position="220"/>
    </location>
</feature>
<dbReference type="RefSeq" id="WP_006956131.1">
    <property type="nucleotide sequence ID" value="NZ_DAIRLQ010000009.1"/>
</dbReference>
<keyword evidence="2" id="KW-0813">Transport</keyword>
<comment type="subcellular location">
    <subcellularLocation>
        <location evidence="1">Cell outer membrane</location>
        <topology evidence="1">Multi-pass membrane protein</topology>
    </subcellularLocation>
</comment>
<dbReference type="Proteomes" id="UP000262878">
    <property type="component" value="Unassembled WGS sequence"/>
</dbReference>
<evidence type="ECO:0000256" key="5">
    <source>
        <dbReference type="ARBA" id="ARBA00023065"/>
    </source>
</evidence>
<accession>A0A348WKU4</accession>